<protein>
    <submittedName>
        <fullName evidence="1">Uncharacterized protein</fullName>
    </submittedName>
</protein>
<name>A0A0D2Q9I3_GOSRA</name>
<evidence type="ECO:0000313" key="1">
    <source>
        <dbReference type="EMBL" id="KJB13526.1"/>
    </source>
</evidence>
<dbReference type="Gramene" id="KJB13526">
    <property type="protein sequence ID" value="KJB13526"/>
    <property type="gene ID" value="B456_002G081100"/>
</dbReference>
<accession>A0A0D2Q9I3</accession>
<keyword evidence="2" id="KW-1185">Reference proteome</keyword>
<evidence type="ECO:0000313" key="2">
    <source>
        <dbReference type="Proteomes" id="UP000032304"/>
    </source>
</evidence>
<organism evidence="1 2">
    <name type="scientific">Gossypium raimondii</name>
    <name type="common">Peruvian cotton</name>
    <name type="synonym">Gossypium klotzschianum subsp. raimondii</name>
    <dbReference type="NCBI Taxonomy" id="29730"/>
    <lineage>
        <taxon>Eukaryota</taxon>
        <taxon>Viridiplantae</taxon>
        <taxon>Streptophyta</taxon>
        <taxon>Embryophyta</taxon>
        <taxon>Tracheophyta</taxon>
        <taxon>Spermatophyta</taxon>
        <taxon>Magnoliopsida</taxon>
        <taxon>eudicotyledons</taxon>
        <taxon>Gunneridae</taxon>
        <taxon>Pentapetalae</taxon>
        <taxon>rosids</taxon>
        <taxon>malvids</taxon>
        <taxon>Malvales</taxon>
        <taxon>Malvaceae</taxon>
        <taxon>Malvoideae</taxon>
        <taxon>Gossypium</taxon>
    </lineage>
</organism>
<reference evidence="1 2" key="1">
    <citation type="journal article" date="2012" name="Nature">
        <title>Repeated polyploidization of Gossypium genomes and the evolution of spinnable cotton fibres.</title>
        <authorList>
            <person name="Paterson A.H."/>
            <person name="Wendel J.F."/>
            <person name="Gundlach H."/>
            <person name="Guo H."/>
            <person name="Jenkins J."/>
            <person name="Jin D."/>
            <person name="Llewellyn D."/>
            <person name="Showmaker K.C."/>
            <person name="Shu S."/>
            <person name="Udall J."/>
            <person name="Yoo M.J."/>
            <person name="Byers R."/>
            <person name="Chen W."/>
            <person name="Doron-Faigenboim A."/>
            <person name="Duke M.V."/>
            <person name="Gong L."/>
            <person name="Grimwood J."/>
            <person name="Grover C."/>
            <person name="Grupp K."/>
            <person name="Hu G."/>
            <person name="Lee T.H."/>
            <person name="Li J."/>
            <person name="Lin L."/>
            <person name="Liu T."/>
            <person name="Marler B.S."/>
            <person name="Page J.T."/>
            <person name="Roberts A.W."/>
            <person name="Romanel E."/>
            <person name="Sanders W.S."/>
            <person name="Szadkowski E."/>
            <person name="Tan X."/>
            <person name="Tang H."/>
            <person name="Xu C."/>
            <person name="Wang J."/>
            <person name="Wang Z."/>
            <person name="Zhang D."/>
            <person name="Zhang L."/>
            <person name="Ashrafi H."/>
            <person name="Bedon F."/>
            <person name="Bowers J.E."/>
            <person name="Brubaker C.L."/>
            <person name="Chee P.W."/>
            <person name="Das S."/>
            <person name="Gingle A.R."/>
            <person name="Haigler C.H."/>
            <person name="Harker D."/>
            <person name="Hoffmann L.V."/>
            <person name="Hovav R."/>
            <person name="Jones D.C."/>
            <person name="Lemke C."/>
            <person name="Mansoor S."/>
            <person name="ur Rahman M."/>
            <person name="Rainville L.N."/>
            <person name="Rambani A."/>
            <person name="Reddy U.K."/>
            <person name="Rong J.K."/>
            <person name="Saranga Y."/>
            <person name="Scheffler B.E."/>
            <person name="Scheffler J.A."/>
            <person name="Stelly D.M."/>
            <person name="Triplett B.A."/>
            <person name="Van Deynze A."/>
            <person name="Vaslin M.F."/>
            <person name="Waghmare V.N."/>
            <person name="Walford S.A."/>
            <person name="Wright R.J."/>
            <person name="Zaki E.A."/>
            <person name="Zhang T."/>
            <person name="Dennis E.S."/>
            <person name="Mayer K.F."/>
            <person name="Peterson D.G."/>
            <person name="Rokhsar D.S."/>
            <person name="Wang X."/>
            <person name="Schmutz J."/>
        </authorList>
    </citation>
    <scope>NUCLEOTIDE SEQUENCE [LARGE SCALE GENOMIC DNA]</scope>
</reference>
<dbReference type="AlphaFoldDB" id="A0A0D2Q9I3"/>
<proteinExistence type="predicted"/>
<dbReference type="Proteomes" id="UP000032304">
    <property type="component" value="Chromosome 2"/>
</dbReference>
<sequence>MRLSSLLKAPSGQVKGFEEVRYQFKMTFISSQTNSRNVFLTLLFLQFQLLSKLVVQPCFFLLLLFSP</sequence>
<dbReference type="EMBL" id="CM001741">
    <property type="protein sequence ID" value="KJB13526.1"/>
    <property type="molecule type" value="Genomic_DNA"/>
</dbReference>
<gene>
    <name evidence="1" type="ORF">B456_002G081100</name>
</gene>